<sequence length="295" mass="33356">MLCTTPKKTSTDLPNDDFKLNRKKKFVLSKCIVRYVVGKRRKHTSPSSCELLVMGDVGHRWPESTSVKITRSRVKTFPVAVGPCKLYQKPSISRWVRCGPMCLSCPVGSRNDNGVWKECHLKLFSDSTLKIYAGLNGSSELISRMILKRIYKEIVFGNDLQNIMNRPDVPDVSHGLWNSILAIPEDSYYNGNICWLDFTTQETLHKWLVAICSTLPVKQLRGSKRSRCTLDVQKSAEVEQVGDDMGLQSYIDIFFRRRPSCGKAKRKAACLIDISKTSVQDKKELLQSSSTVSDV</sequence>
<name>A0AAD8CCF7_BIOPF</name>
<accession>A0AAD8CCF7</accession>
<dbReference type="EMBL" id="JASAOG010000001">
    <property type="protein sequence ID" value="KAK0070138.1"/>
    <property type="molecule type" value="Genomic_DNA"/>
</dbReference>
<evidence type="ECO:0000313" key="1">
    <source>
        <dbReference type="EMBL" id="KAK0070138.1"/>
    </source>
</evidence>
<evidence type="ECO:0000313" key="2">
    <source>
        <dbReference type="Proteomes" id="UP001233172"/>
    </source>
</evidence>
<proteinExistence type="predicted"/>
<gene>
    <name evidence="1" type="ORF">Bpfe_000121</name>
</gene>
<reference evidence="1" key="2">
    <citation type="submission" date="2023-04" db="EMBL/GenBank/DDBJ databases">
        <authorList>
            <person name="Bu L."/>
            <person name="Lu L."/>
            <person name="Laidemitt M.R."/>
            <person name="Zhang S.M."/>
            <person name="Mutuku M."/>
            <person name="Mkoji G."/>
            <person name="Steinauer M."/>
            <person name="Loker E.S."/>
        </authorList>
    </citation>
    <scope>NUCLEOTIDE SEQUENCE</scope>
    <source>
        <strain evidence="1">KasaAsao</strain>
        <tissue evidence="1">Whole Snail</tissue>
    </source>
</reference>
<dbReference type="AlphaFoldDB" id="A0AAD8CCF7"/>
<organism evidence="1 2">
    <name type="scientific">Biomphalaria pfeifferi</name>
    <name type="common">Bloodfluke planorb</name>
    <name type="synonym">Freshwater snail</name>
    <dbReference type="NCBI Taxonomy" id="112525"/>
    <lineage>
        <taxon>Eukaryota</taxon>
        <taxon>Metazoa</taxon>
        <taxon>Spiralia</taxon>
        <taxon>Lophotrochozoa</taxon>
        <taxon>Mollusca</taxon>
        <taxon>Gastropoda</taxon>
        <taxon>Heterobranchia</taxon>
        <taxon>Euthyneura</taxon>
        <taxon>Panpulmonata</taxon>
        <taxon>Hygrophila</taxon>
        <taxon>Lymnaeoidea</taxon>
        <taxon>Planorbidae</taxon>
        <taxon>Biomphalaria</taxon>
    </lineage>
</organism>
<protein>
    <submittedName>
        <fullName evidence="1">Trithorax group protein osa isoform X2</fullName>
    </submittedName>
</protein>
<reference evidence="1" key="1">
    <citation type="journal article" date="2023" name="PLoS Negl. Trop. Dis.">
        <title>A genome sequence for Biomphalaria pfeifferi, the major vector snail for the human-infecting parasite Schistosoma mansoni.</title>
        <authorList>
            <person name="Bu L."/>
            <person name="Lu L."/>
            <person name="Laidemitt M.R."/>
            <person name="Zhang S.M."/>
            <person name="Mutuku M."/>
            <person name="Mkoji G."/>
            <person name="Steinauer M."/>
            <person name="Loker E.S."/>
        </authorList>
    </citation>
    <scope>NUCLEOTIDE SEQUENCE</scope>
    <source>
        <strain evidence="1">KasaAsao</strain>
    </source>
</reference>
<dbReference type="Proteomes" id="UP001233172">
    <property type="component" value="Unassembled WGS sequence"/>
</dbReference>
<keyword evidence="2" id="KW-1185">Reference proteome</keyword>
<comment type="caution">
    <text evidence="1">The sequence shown here is derived from an EMBL/GenBank/DDBJ whole genome shotgun (WGS) entry which is preliminary data.</text>
</comment>